<gene>
    <name evidence="1" type="ORF">KQI88_10315</name>
</gene>
<sequence length="321" mass="38412">MEGGNNLSIYQVDRVQYIKSQDKLMIFEFLMVDDIKEFIKNFKNEGNRFSENYIDYNYYNKLKALYDTSNINDTCLLIIIYDKFLKKIFYVECTGSFKIVITDFETFQQKFIEINNKDGEEKKSKILGSIRGENIDTFVLDTLKQINCCIDENDDNGLELTKKLLGEYTTKGFDFDLFQHIKSTGETIIYEFLKNETSYVTNYTAHPMRYCWTGKPKDNRQKFIGLWTVKEKLNGRLFLINYSDCIEDGIGISEILDLDVEKGIKEEYKYNLTYEEFINWMTQMKDYKSSDKDYLKQLNHKRKYFDESFFYDWSMNKSRYR</sequence>
<keyword evidence="2" id="KW-1185">Reference proteome</keyword>
<dbReference type="Proteomes" id="UP000779508">
    <property type="component" value="Unassembled WGS sequence"/>
</dbReference>
<name>A0ABS6G2V7_9FIRM</name>
<proteinExistence type="predicted"/>
<comment type="caution">
    <text evidence="1">The sequence shown here is derived from an EMBL/GenBank/DDBJ whole genome shotgun (WGS) entry which is preliminary data.</text>
</comment>
<evidence type="ECO:0000313" key="2">
    <source>
        <dbReference type="Proteomes" id="UP000779508"/>
    </source>
</evidence>
<protein>
    <submittedName>
        <fullName evidence="1">Uncharacterized protein</fullName>
    </submittedName>
</protein>
<evidence type="ECO:0000313" key="1">
    <source>
        <dbReference type="EMBL" id="MBU5676812.1"/>
    </source>
</evidence>
<organism evidence="1 2">
    <name type="scientific">Alkaliphilus flagellatus</name>
    <dbReference type="NCBI Taxonomy" id="2841507"/>
    <lineage>
        <taxon>Bacteria</taxon>
        <taxon>Bacillati</taxon>
        <taxon>Bacillota</taxon>
        <taxon>Clostridia</taxon>
        <taxon>Peptostreptococcales</taxon>
        <taxon>Natronincolaceae</taxon>
        <taxon>Alkaliphilus</taxon>
    </lineage>
</organism>
<dbReference type="EMBL" id="JAHLQK010000004">
    <property type="protein sequence ID" value="MBU5676812.1"/>
    <property type="molecule type" value="Genomic_DNA"/>
</dbReference>
<reference evidence="1 2" key="1">
    <citation type="submission" date="2021-06" db="EMBL/GenBank/DDBJ databases">
        <authorList>
            <person name="Sun Q."/>
            <person name="Li D."/>
        </authorList>
    </citation>
    <scope>NUCLEOTIDE SEQUENCE [LARGE SCALE GENOMIC DNA]</scope>
    <source>
        <strain evidence="1 2">MSJ-5</strain>
    </source>
</reference>
<accession>A0ABS6G2V7</accession>
<dbReference type="RefSeq" id="WP_216417058.1">
    <property type="nucleotide sequence ID" value="NZ_JAHLQK010000004.1"/>
</dbReference>